<protein>
    <submittedName>
        <fullName evidence="1">Uncharacterized protein</fullName>
    </submittedName>
</protein>
<comment type="caution">
    <text evidence="1">The sequence shown here is derived from an EMBL/GenBank/DDBJ whole genome shotgun (WGS) entry which is preliminary data.</text>
</comment>
<accession>A0AAV4XSW0</accession>
<dbReference type="AlphaFoldDB" id="A0AAV4XSW0"/>
<evidence type="ECO:0000313" key="2">
    <source>
        <dbReference type="Proteomes" id="UP001054945"/>
    </source>
</evidence>
<dbReference type="EMBL" id="BPLR01000727">
    <property type="protein sequence ID" value="GIY97004.1"/>
    <property type="molecule type" value="Genomic_DNA"/>
</dbReference>
<reference evidence="1 2" key="1">
    <citation type="submission" date="2021-06" db="EMBL/GenBank/DDBJ databases">
        <title>Caerostris extrusa draft genome.</title>
        <authorList>
            <person name="Kono N."/>
            <person name="Arakawa K."/>
        </authorList>
    </citation>
    <scope>NUCLEOTIDE SEQUENCE [LARGE SCALE GENOMIC DNA]</scope>
</reference>
<dbReference type="Proteomes" id="UP001054945">
    <property type="component" value="Unassembled WGS sequence"/>
</dbReference>
<organism evidence="1 2">
    <name type="scientific">Caerostris extrusa</name>
    <name type="common">Bark spider</name>
    <name type="synonym">Caerostris bankana</name>
    <dbReference type="NCBI Taxonomy" id="172846"/>
    <lineage>
        <taxon>Eukaryota</taxon>
        <taxon>Metazoa</taxon>
        <taxon>Ecdysozoa</taxon>
        <taxon>Arthropoda</taxon>
        <taxon>Chelicerata</taxon>
        <taxon>Arachnida</taxon>
        <taxon>Araneae</taxon>
        <taxon>Araneomorphae</taxon>
        <taxon>Entelegynae</taxon>
        <taxon>Araneoidea</taxon>
        <taxon>Araneidae</taxon>
        <taxon>Caerostris</taxon>
    </lineage>
</organism>
<keyword evidence="2" id="KW-1185">Reference proteome</keyword>
<evidence type="ECO:0000313" key="1">
    <source>
        <dbReference type="EMBL" id="GIY97004.1"/>
    </source>
</evidence>
<name>A0AAV4XSW0_CAEEX</name>
<proteinExistence type="predicted"/>
<sequence length="165" mass="19394">MLRIFVPSQRAISIHVFRSTEVGRNELLERNGGDLTMDLFKYLRLRACLQVVLSAFVRTRPPDSVLTGLIYPDGVAPNPCCVRRQRRRNTNQFVHPKSRGFSFWEQRHLVVVFVSDRCIYKSLMMVRSWFSLARDVDKIAGFEKWEKKFLPIPLNESFLLKCLRF</sequence>
<gene>
    <name evidence="1" type="ORF">CEXT_478171</name>
</gene>